<comment type="caution">
    <text evidence="2">The sequence shown here is derived from an EMBL/GenBank/DDBJ whole genome shotgun (WGS) entry which is preliminary data.</text>
</comment>
<dbReference type="AlphaFoldDB" id="A0A0F9SJM7"/>
<keyword evidence="1" id="KW-0472">Membrane</keyword>
<evidence type="ECO:0000313" key="2">
    <source>
        <dbReference type="EMBL" id="KKN37141.1"/>
    </source>
</evidence>
<proteinExistence type="predicted"/>
<gene>
    <name evidence="2" type="ORF">LCGC14_0766510</name>
</gene>
<feature type="transmembrane region" description="Helical" evidence="1">
    <location>
        <begin position="54"/>
        <end position="74"/>
    </location>
</feature>
<accession>A0A0F9SJM7</accession>
<sequence>MIDVNIFGIPWEEIVNWFVIQPIYGQILILVGFFAILALAIVLVYYILKGVAYLVYYILKGTYYLLKGIGLLFYKACEALYYAISGEPKPGSVSVQQPVAPQIEKQPEPIIPIQKNHQHIQPDAAFCTECGTKFTDIMLQTLSNNGSVFCIQCGRGFQATPIEIEM</sequence>
<organism evidence="2">
    <name type="scientific">marine sediment metagenome</name>
    <dbReference type="NCBI Taxonomy" id="412755"/>
    <lineage>
        <taxon>unclassified sequences</taxon>
        <taxon>metagenomes</taxon>
        <taxon>ecological metagenomes</taxon>
    </lineage>
</organism>
<feature type="transmembrane region" description="Helical" evidence="1">
    <location>
        <begin position="27"/>
        <end position="48"/>
    </location>
</feature>
<protein>
    <submittedName>
        <fullName evidence="2">Uncharacterized protein</fullName>
    </submittedName>
</protein>
<evidence type="ECO:0000256" key="1">
    <source>
        <dbReference type="SAM" id="Phobius"/>
    </source>
</evidence>
<keyword evidence="1" id="KW-1133">Transmembrane helix</keyword>
<keyword evidence="1" id="KW-0812">Transmembrane</keyword>
<reference evidence="2" key="1">
    <citation type="journal article" date="2015" name="Nature">
        <title>Complex archaea that bridge the gap between prokaryotes and eukaryotes.</title>
        <authorList>
            <person name="Spang A."/>
            <person name="Saw J.H."/>
            <person name="Jorgensen S.L."/>
            <person name="Zaremba-Niedzwiedzka K."/>
            <person name="Martijn J."/>
            <person name="Lind A.E."/>
            <person name="van Eijk R."/>
            <person name="Schleper C."/>
            <person name="Guy L."/>
            <person name="Ettema T.J."/>
        </authorList>
    </citation>
    <scope>NUCLEOTIDE SEQUENCE</scope>
</reference>
<dbReference type="EMBL" id="LAZR01001916">
    <property type="protein sequence ID" value="KKN37141.1"/>
    <property type="molecule type" value="Genomic_DNA"/>
</dbReference>
<name>A0A0F9SJM7_9ZZZZ</name>